<accession>A0A1G2C9L9</accession>
<reference evidence="3 4" key="1">
    <citation type="journal article" date="2016" name="Nat. Commun.">
        <title>Thousands of microbial genomes shed light on interconnected biogeochemical processes in an aquifer system.</title>
        <authorList>
            <person name="Anantharaman K."/>
            <person name="Brown C.T."/>
            <person name="Hug L.A."/>
            <person name="Sharon I."/>
            <person name="Castelle C.J."/>
            <person name="Probst A.J."/>
            <person name="Thomas B.C."/>
            <person name="Singh A."/>
            <person name="Wilkins M.J."/>
            <person name="Karaoz U."/>
            <person name="Brodie E.L."/>
            <person name="Williams K.H."/>
            <person name="Hubbard S.S."/>
            <person name="Banfield J.F."/>
        </authorList>
    </citation>
    <scope>NUCLEOTIDE SEQUENCE [LARGE SCALE GENOMIC DNA]</scope>
</reference>
<evidence type="ECO:0000313" key="4">
    <source>
        <dbReference type="Proteomes" id="UP000179059"/>
    </source>
</evidence>
<evidence type="ECO:0000313" key="3">
    <source>
        <dbReference type="EMBL" id="OGY98084.1"/>
    </source>
</evidence>
<dbReference type="SUPFAM" id="SSF49265">
    <property type="entry name" value="Fibronectin type III"/>
    <property type="match status" value="1"/>
</dbReference>
<keyword evidence="1" id="KW-0472">Membrane</keyword>
<feature type="transmembrane region" description="Helical" evidence="1">
    <location>
        <begin position="520"/>
        <end position="539"/>
    </location>
</feature>
<sequence>MTKYTAKKITLLVLFGLVALVLASIVFAGSASAAEPSVQTRDASEIGDDSAQLNGYLYTNGEDTTYWFEYGTDRDDLDEETSEREVSDRDSRVTVFNEIRNGLDQDETYYFRLVAENDDGIDRGGILSFRTDDDGNFDEDEEAIVETGSVSVRDNLGSVTMYGDVRSGGYAQVWFRYGQNRNSLAYTSQMLTYFGSVDETFSRNVSGLMPGATYYYQAVARNDNGTSYGDIRSFVAVPGGNDGGTGTGFGQAPAVTTISGTATGQSSASLRAQVNPNGTLSSVWFQYGRTAALGSATTRDPAGSGTGYGDYSANLIGLAPGATYYYRAAAQNASGVSYGQVLSFSTPGAPVVPPVNPPTVPPTTPPTNTPAGAPDCFAVTPALSSTQLRANEDFTYTVTYRNNCGYALTNGKLEITLPLATDYADTNYPFVSRDGNVITYDLGSIADDFQSAVTVNGKVRSQVQAGDSLIFQANITYTARGLSQSATGYLSAMIVEGAAIGTSTLSASAADTLGGLFRSGWFWLVLFLILIALFVFWLATRRRDSEDEDEDEDTVAGH</sequence>
<feature type="signal peptide" evidence="2">
    <location>
        <begin position="1"/>
        <end position="33"/>
    </location>
</feature>
<evidence type="ECO:0008006" key="5">
    <source>
        <dbReference type="Google" id="ProtNLM"/>
    </source>
</evidence>
<keyword evidence="1" id="KW-1133">Transmembrane helix</keyword>
<name>A0A1G2C9L9_9BACT</name>
<keyword evidence="1" id="KW-0812">Transmembrane</keyword>
<dbReference type="Proteomes" id="UP000179059">
    <property type="component" value="Unassembled WGS sequence"/>
</dbReference>
<dbReference type="STRING" id="1798647.A2855_01110"/>
<evidence type="ECO:0000256" key="2">
    <source>
        <dbReference type="SAM" id="SignalP"/>
    </source>
</evidence>
<dbReference type="EMBL" id="MHKX01000016">
    <property type="protein sequence ID" value="OGY98084.1"/>
    <property type="molecule type" value="Genomic_DNA"/>
</dbReference>
<proteinExistence type="predicted"/>
<keyword evidence="2" id="KW-0732">Signal</keyword>
<protein>
    <recommendedName>
        <fullName evidence="5">DUF11 domain-containing protein</fullName>
    </recommendedName>
</protein>
<dbReference type="InterPro" id="IPR036116">
    <property type="entry name" value="FN3_sf"/>
</dbReference>
<comment type="caution">
    <text evidence="3">The sequence shown here is derived from an EMBL/GenBank/DDBJ whole genome shotgun (WGS) entry which is preliminary data.</text>
</comment>
<feature type="chain" id="PRO_5009582252" description="DUF11 domain-containing protein" evidence="2">
    <location>
        <begin position="34"/>
        <end position="558"/>
    </location>
</feature>
<evidence type="ECO:0000256" key="1">
    <source>
        <dbReference type="SAM" id="Phobius"/>
    </source>
</evidence>
<dbReference type="AlphaFoldDB" id="A0A1G2C9L9"/>
<gene>
    <name evidence="3" type="ORF">A2855_01110</name>
</gene>
<organism evidence="3 4">
    <name type="scientific">Candidatus Liptonbacteria bacterium RIFCSPHIGHO2_01_FULL_57_28</name>
    <dbReference type="NCBI Taxonomy" id="1798647"/>
    <lineage>
        <taxon>Bacteria</taxon>
        <taxon>Candidatus Liptoniibacteriota</taxon>
    </lineage>
</organism>